<keyword evidence="2" id="KW-1185">Reference proteome</keyword>
<dbReference type="KEGG" id="vqi:CCZ37_04395"/>
<evidence type="ECO:0000313" key="2">
    <source>
        <dbReference type="Proteomes" id="UP000215148"/>
    </source>
</evidence>
<dbReference type="AlphaFoldDB" id="A0A223MWI8"/>
<accession>A0A223MWI8</accession>
<dbReference type="SUPFAM" id="SSF46785">
    <property type="entry name" value="Winged helix' DNA-binding domain"/>
    <property type="match status" value="1"/>
</dbReference>
<dbReference type="EMBL" id="CP022741">
    <property type="protein sequence ID" value="ASU21876.1"/>
    <property type="molecule type" value="Genomic_DNA"/>
</dbReference>
<dbReference type="Proteomes" id="UP000215148">
    <property type="component" value="Chromosome 1"/>
</dbReference>
<name>A0A223MWI8_9VIBR</name>
<dbReference type="Gene3D" id="1.10.10.10">
    <property type="entry name" value="Winged helix-like DNA-binding domain superfamily/Winged helix DNA-binding domain"/>
    <property type="match status" value="1"/>
</dbReference>
<organism evidence="1 2">
    <name type="scientific">Vibrio qinghaiensis</name>
    <dbReference type="NCBI Taxonomy" id="2025808"/>
    <lineage>
        <taxon>Bacteria</taxon>
        <taxon>Pseudomonadati</taxon>
        <taxon>Pseudomonadota</taxon>
        <taxon>Gammaproteobacteria</taxon>
        <taxon>Vibrionales</taxon>
        <taxon>Vibrionaceae</taxon>
        <taxon>Vibrio</taxon>
    </lineage>
</organism>
<protein>
    <submittedName>
        <fullName evidence="1">Uncharacterized protein</fullName>
    </submittedName>
</protein>
<evidence type="ECO:0000313" key="1">
    <source>
        <dbReference type="EMBL" id="ASU21876.1"/>
    </source>
</evidence>
<dbReference type="RefSeq" id="WP_094499844.1">
    <property type="nucleotide sequence ID" value="NZ_CAWNHI010000001.1"/>
</dbReference>
<dbReference type="InterPro" id="IPR036390">
    <property type="entry name" value="WH_DNA-bd_sf"/>
</dbReference>
<sequence>MLKPQDLLVTFKILSFEIGYSSVENRNHDLKKVPWVIFESISVYDREKDEVIVSDEPDDFEVADLELIEQFILDGESAEERASWTYRKLAQQLFMSLSEVSQAIKRASKAGLLIKRGNKGVRVNKTVLIDYVRFGAGVSFFVERGKVVRGIPTANAASSFENIFASSAEFPTVWPCARGTVKGIAIDPIYKSVPKAVMIDPWLYKHLALLDIFRIGSAREKEEMLPYLLKLKENL</sequence>
<proteinExistence type="predicted"/>
<reference evidence="1 2" key="1">
    <citation type="submission" date="2017-08" db="EMBL/GenBank/DDBJ databases">
        <title>The Vibrio qinghaiensis sp.-Q67 is a luminous bacteria isolated firstly from Qinghai lake, Qinghai province, China, which has been proved to be very sensitive to detect environmental and food pollutants. Therefore, complete genome analysis of V. qinghaiensis sp.-Q67 highlights the potential application of this strain on detection of hazards in the contaminated environments.</title>
        <authorList>
            <person name="Gong L."/>
        </authorList>
    </citation>
    <scope>NUCLEOTIDE SEQUENCE [LARGE SCALE GENOMIC DNA]</scope>
    <source>
        <strain evidence="1 2">Q67</strain>
    </source>
</reference>
<dbReference type="InterPro" id="IPR036388">
    <property type="entry name" value="WH-like_DNA-bd_sf"/>
</dbReference>
<gene>
    <name evidence="1" type="ORF">CCZ37_04395</name>
</gene>